<dbReference type="PANTHER" id="PTHR43133">
    <property type="entry name" value="RNA POLYMERASE ECF-TYPE SIGMA FACTO"/>
    <property type="match status" value="1"/>
</dbReference>
<sequence>MGELSDCELVELVRSGEKGAYGQLYQRHVTAAYRTAWQLSRSEAEADDLVSEAFANVLDSLATGGGPTTAFRAYLLTTLRNLAYDRSRTARKVQLVADARNLAVHDSVAPVEDSSVDAAERTLAATAFARLPKNWQKVLWHTEIEGRTPAEAAPLLGLRPNAVSALSYRAREGLRREYLNAHLAEVSDQRCRTVIDRLGGWARNALSKRDEIIVETHLNGCDRCRSLADEVAEVNSGIRAIIGPLALNQPPDTPALGRRPHGGKPQSLPP</sequence>
<dbReference type="AlphaFoldDB" id="A0A2N3XRQ8"/>
<evidence type="ECO:0000313" key="9">
    <source>
        <dbReference type="EMBL" id="PKW13290.1"/>
    </source>
</evidence>
<dbReference type="RefSeq" id="WP_010312821.1">
    <property type="nucleotide sequence ID" value="NZ_CP061007.1"/>
</dbReference>
<dbReference type="Gene3D" id="1.10.1740.10">
    <property type="match status" value="1"/>
</dbReference>
<dbReference type="PANTHER" id="PTHR43133:SF8">
    <property type="entry name" value="RNA POLYMERASE SIGMA FACTOR HI_1459-RELATED"/>
    <property type="match status" value="1"/>
</dbReference>
<dbReference type="Pfam" id="PF04542">
    <property type="entry name" value="Sigma70_r2"/>
    <property type="match status" value="1"/>
</dbReference>
<keyword evidence="5" id="KW-0804">Transcription</keyword>
<evidence type="ECO:0000256" key="4">
    <source>
        <dbReference type="ARBA" id="ARBA00023125"/>
    </source>
</evidence>
<dbReference type="InterPro" id="IPR013325">
    <property type="entry name" value="RNA_pol_sigma_r2"/>
</dbReference>
<comment type="similarity">
    <text evidence="1">Belongs to the sigma-70 factor family. ECF subfamily.</text>
</comment>
<feature type="domain" description="Putative zinc-finger" evidence="8">
    <location>
        <begin position="191"/>
        <end position="225"/>
    </location>
</feature>
<keyword evidence="4" id="KW-0238">DNA-binding</keyword>
<feature type="region of interest" description="Disordered" evidence="6">
    <location>
        <begin position="249"/>
        <end position="270"/>
    </location>
</feature>
<proteinExistence type="inferred from homology"/>
<dbReference type="InterPro" id="IPR036388">
    <property type="entry name" value="WH-like_DNA-bd_sf"/>
</dbReference>
<gene>
    <name evidence="9" type="ORF">A8926_0799</name>
</gene>
<dbReference type="InterPro" id="IPR027383">
    <property type="entry name" value="Znf_put"/>
</dbReference>
<organism evidence="9 10">
    <name type="scientific">Saccharopolyspora spinosa</name>
    <dbReference type="NCBI Taxonomy" id="60894"/>
    <lineage>
        <taxon>Bacteria</taxon>
        <taxon>Bacillati</taxon>
        <taxon>Actinomycetota</taxon>
        <taxon>Actinomycetes</taxon>
        <taxon>Pseudonocardiales</taxon>
        <taxon>Pseudonocardiaceae</taxon>
        <taxon>Saccharopolyspora</taxon>
    </lineage>
</organism>
<dbReference type="GO" id="GO:0016987">
    <property type="term" value="F:sigma factor activity"/>
    <property type="evidence" value="ECO:0007669"/>
    <property type="project" value="UniProtKB-KW"/>
</dbReference>
<accession>A0A2N3XRQ8</accession>
<dbReference type="GO" id="GO:0006352">
    <property type="term" value="P:DNA-templated transcription initiation"/>
    <property type="evidence" value="ECO:0007669"/>
    <property type="project" value="InterPro"/>
</dbReference>
<evidence type="ECO:0000259" key="7">
    <source>
        <dbReference type="Pfam" id="PF04542"/>
    </source>
</evidence>
<evidence type="ECO:0000256" key="2">
    <source>
        <dbReference type="ARBA" id="ARBA00023015"/>
    </source>
</evidence>
<dbReference type="SUPFAM" id="SSF88659">
    <property type="entry name" value="Sigma3 and sigma4 domains of RNA polymerase sigma factors"/>
    <property type="match status" value="1"/>
</dbReference>
<dbReference type="InterPro" id="IPR007627">
    <property type="entry name" value="RNA_pol_sigma70_r2"/>
</dbReference>
<dbReference type="EMBL" id="PJNB01000001">
    <property type="protein sequence ID" value="PKW13290.1"/>
    <property type="molecule type" value="Genomic_DNA"/>
</dbReference>
<reference evidence="9" key="1">
    <citation type="submission" date="2017-12" db="EMBL/GenBank/DDBJ databases">
        <title>Sequencing the genomes of 1000 Actinobacteria strains.</title>
        <authorList>
            <person name="Klenk H.-P."/>
        </authorList>
    </citation>
    <scope>NUCLEOTIDE SEQUENCE [LARGE SCALE GENOMIC DNA]</scope>
    <source>
        <strain evidence="9">DSM 44228</strain>
    </source>
</reference>
<comment type="caution">
    <text evidence="9">The sequence shown here is derived from an EMBL/GenBank/DDBJ whole genome shotgun (WGS) entry which is preliminary data.</text>
</comment>
<feature type="domain" description="RNA polymerase sigma-70 region 2" evidence="7">
    <location>
        <begin position="24"/>
        <end position="92"/>
    </location>
</feature>
<keyword evidence="10" id="KW-1185">Reference proteome</keyword>
<evidence type="ECO:0000259" key="8">
    <source>
        <dbReference type="Pfam" id="PF13490"/>
    </source>
</evidence>
<dbReference type="Gene3D" id="1.10.10.1320">
    <property type="entry name" value="Anti-sigma factor, zinc-finger domain"/>
    <property type="match status" value="1"/>
</dbReference>
<evidence type="ECO:0000256" key="3">
    <source>
        <dbReference type="ARBA" id="ARBA00023082"/>
    </source>
</evidence>
<dbReference type="Gene3D" id="1.10.10.10">
    <property type="entry name" value="Winged helix-like DNA-binding domain superfamily/Winged helix DNA-binding domain"/>
    <property type="match status" value="1"/>
</dbReference>
<evidence type="ECO:0000313" key="10">
    <source>
        <dbReference type="Proteomes" id="UP000233786"/>
    </source>
</evidence>
<dbReference type="NCBIfam" id="TIGR02937">
    <property type="entry name" value="sigma70-ECF"/>
    <property type="match status" value="1"/>
</dbReference>
<dbReference type="InterPro" id="IPR013324">
    <property type="entry name" value="RNA_pol_sigma_r3/r4-like"/>
</dbReference>
<dbReference type="GO" id="GO:0003677">
    <property type="term" value="F:DNA binding"/>
    <property type="evidence" value="ECO:0007669"/>
    <property type="project" value="UniProtKB-KW"/>
</dbReference>
<name>A0A2N3XRQ8_SACSN</name>
<dbReference type="Pfam" id="PF13490">
    <property type="entry name" value="zf-HC2"/>
    <property type="match status" value="1"/>
</dbReference>
<dbReference type="InterPro" id="IPR041916">
    <property type="entry name" value="Anti_sigma_zinc_sf"/>
</dbReference>
<dbReference type="Proteomes" id="UP000233786">
    <property type="component" value="Unassembled WGS sequence"/>
</dbReference>
<evidence type="ECO:0000256" key="1">
    <source>
        <dbReference type="ARBA" id="ARBA00010641"/>
    </source>
</evidence>
<dbReference type="InterPro" id="IPR014284">
    <property type="entry name" value="RNA_pol_sigma-70_dom"/>
</dbReference>
<dbReference type="OrthoDB" id="4990598at2"/>
<dbReference type="InterPro" id="IPR039425">
    <property type="entry name" value="RNA_pol_sigma-70-like"/>
</dbReference>
<keyword evidence="3" id="KW-0731">Sigma factor</keyword>
<evidence type="ECO:0000256" key="5">
    <source>
        <dbReference type="ARBA" id="ARBA00023163"/>
    </source>
</evidence>
<protein>
    <submittedName>
        <fullName evidence="9">RNA polymerase sigma factor (Sigma-70 family)</fullName>
    </submittedName>
</protein>
<keyword evidence="2" id="KW-0805">Transcription regulation</keyword>
<dbReference type="STRING" id="994479.GCA_000194155_06195"/>
<dbReference type="SUPFAM" id="SSF88946">
    <property type="entry name" value="Sigma2 domain of RNA polymerase sigma factors"/>
    <property type="match status" value="1"/>
</dbReference>
<evidence type="ECO:0000256" key="6">
    <source>
        <dbReference type="SAM" id="MobiDB-lite"/>
    </source>
</evidence>